<name>A0A2S8FNM1_9BACT</name>
<evidence type="ECO:0000256" key="1">
    <source>
        <dbReference type="SAM" id="SignalP"/>
    </source>
</evidence>
<protein>
    <submittedName>
        <fullName evidence="3">6-aminohexanoate hydrolase</fullName>
    </submittedName>
</protein>
<dbReference type="Proteomes" id="UP000239388">
    <property type="component" value="Unassembled WGS sequence"/>
</dbReference>
<dbReference type="PANTHER" id="PTHR43283">
    <property type="entry name" value="BETA-LACTAMASE-RELATED"/>
    <property type="match status" value="1"/>
</dbReference>
<proteinExistence type="predicted"/>
<dbReference type="EMBL" id="PUIB01000017">
    <property type="protein sequence ID" value="PQO33776.1"/>
    <property type="molecule type" value="Genomic_DNA"/>
</dbReference>
<dbReference type="RefSeq" id="WP_105355515.1">
    <property type="nucleotide sequence ID" value="NZ_PUIB01000017.1"/>
</dbReference>
<accession>A0A2S8FNM1</accession>
<comment type="caution">
    <text evidence="3">The sequence shown here is derived from an EMBL/GenBank/DDBJ whole genome shotgun (WGS) entry which is preliminary data.</text>
</comment>
<keyword evidence="1" id="KW-0732">Signal</keyword>
<dbReference type="SUPFAM" id="SSF56601">
    <property type="entry name" value="beta-lactamase/transpeptidase-like"/>
    <property type="match status" value="1"/>
</dbReference>
<dbReference type="OrthoDB" id="9773047at2"/>
<organism evidence="3 4">
    <name type="scientific">Blastopirellula marina</name>
    <dbReference type="NCBI Taxonomy" id="124"/>
    <lineage>
        <taxon>Bacteria</taxon>
        <taxon>Pseudomonadati</taxon>
        <taxon>Planctomycetota</taxon>
        <taxon>Planctomycetia</taxon>
        <taxon>Pirellulales</taxon>
        <taxon>Pirellulaceae</taxon>
        <taxon>Blastopirellula</taxon>
    </lineage>
</organism>
<dbReference type="Gene3D" id="3.40.710.10">
    <property type="entry name" value="DD-peptidase/beta-lactamase superfamily"/>
    <property type="match status" value="1"/>
</dbReference>
<dbReference type="PANTHER" id="PTHR43283:SF7">
    <property type="entry name" value="BETA-LACTAMASE-RELATED DOMAIN-CONTAINING PROTEIN"/>
    <property type="match status" value="1"/>
</dbReference>
<keyword evidence="3" id="KW-0378">Hydrolase</keyword>
<reference evidence="3 4" key="1">
    <citation type="submission" date="2018-02" db="EMBL/GenBank/DDBJ databases">
        <title>Comparative genomes isolates from brazilian mangrove.</title>
        <authorList>
            <person name="Araujo J.E."/>
            <person name="Taketani R.G."/>
            <person name="Silva M.C.P."/>
            <person name="Loureco M.V."/>
            <person name="Andreote F.D."/>
        </authorList>
    </citation>
    <scope>NUCLEOTIDE SEQUENCE [LARGE SCALE GENOMIC DNA]</scope>
    <source>
        <strain evidence="3 4">NAP PRIS-MGV</strain>
    </source>
</reference>
<evidence type="ECO:0000313" key="3">
    <source>
        <dbReference type="EMBL" id="PQO33776.1"/>
    </source>
</evidence>
<dbReference type="InterPro" id="IPR050789">
    <property type="entry name" value="Diverse_Enzym_Activities"/>
</dbReference>
<dbReference type="InterPro" id="IPR001466">
    <property type="entry name" value="Beta-lactam-related"/>
</dbReference>
<evidence type="ECO:0000313" key="4">
    <source>
        <dbReference type="Proteomes" id="UP000239388"/>
    </source>
</evidence>
<evidence type="ECO:0000259" key="2">
    <source>
        <dbReference type="Pfam" id="PF00144"/>
    </source>
</evidence>
<dbReference type="InterPro" id="IPR012338">
    <property type="entry name" value="Beta-lactam/transpept-like"/>
</dbReference>
<feature type="signal peptide" evidence="1">
    <location>
        <begin position="1"/>
        <end position="21"/>
    </location>
</feature>
<sequence>MKTILSCFVAFLILTSHTLFAQQTSLPRATPESQGVSSEAILDYIQTADREVNSMHSFMLVRHGKVVAEAWWQPESPEKPHILWSLSKSFTSTAVGLAVAEGKLSIDDPVLKFFPEDAPEAPSTNLKAMRVRDLLTMNAGHQDELNWREQADWAKAFLAHPVPHKPGTHFRYNTPATYMLSAIVQKVTGETVLDYLTPRLFEPLDIEKPVWETSPQGISIGGYGLYLKTEDIAKFGQLYLQKGNWNGKQILPKSWVDMATSKQVSNGSNPESDWDQGYGFQFWRCRHGAFRGDGKDGQFCIVLPEQDAVIAITAHTGNMQAELNIVWNKLLPAFHNDPLAENASDQAKLQAAIAELKASR</sequence>
<dbReference type="Pfam" id="PF00144">
    <property type="entry name" value="Beta-lactamase"/>
    <property type="match status" value="1"/>
</dbReference>
<feature type="chain" id="PRO_5015683286" evidence="1">
    <location>
        <begin position="22"/>
        <end position="360"/>
    </location>
</feature>
<gene>
    <name evidence="3" type="ORF">C5Y98_16225</name>
</gene>
<dbReference type="GO" id="GO:0016787">
    <property type="term" value="F:hydrolase activity"/>
    <property type="evidence" value="ECO:0007669"/>
    <property type="project" value="UniProtKB-KW"/>
</dbReference>
<feature type="domain" description="Beta-lactamase-related" evidence="2">
    <location>
        <begin position="57"/>
        <end position="317"/>
    </location>
</feature>
<dbReference type="AlphaFoldDB" id="A0A2S8FNM1"/>